<accession>A0ABV0MAW9</accession>
<reference evidence="4 5" key="1">
    <citation type="submission" date="2024-05" db="EMBL/GenBank/DDBJ databases">
        <title>Neorhizobium sp. Rsf11, a plant growth promoting and heavy metal resistant PAH-degrader.</title>
        <authorList>
            <person name="Golubev S.N."/>
            <person name="Muratova A.Y."/>
            <person name="Markelova M.I."/>
        </authorList>
    </citation>
    <scope>NUCLEOTIDE SEQUENCE [LARGE SCALE GENOMIC DNA]</scope>
    <source>
        <strain evidence="4 5">Rsf11</strain>
    </source>
</reference>
<comment type="caution">
    <text evidence="4">The sequence shown here is derived from an EMBL/GenBank/DDBJ whole genome shotgun (WGS) entry which is preliminary data.</text>
</comment>
<evidence type="ECO:0000256" key="2">
    <source>
        <dbReference type="ARBA" id="ARBA00008520"/>
    </source>
</evidence>
<dbReference type="PANTHER" id="PTHR43649">
    <property type="entry name" value="ARABINOSE-BINDING PROTEIN-RELATED"/>
    <property type="match status" value="1"/>
</dbReference>
<dbReference type="InterPro" id="IPR050490">
    <property type="entry name" value="Bact_solute-bd_prot1"/>
</dbReference>
<evidence type="ECO:0000256" key="3">
    <source>
        <dbReference type="ARBA" id="ARBA00022764"/>
    </source>
</evidence>
<dbReference type="InterPro" id="IPR006059">
    <property type="entry name" value="SBP"/>
</dbReference>
<dbReference type="Proteomes" id="UP001496627">
    <property type="component" value="Unassembled WGS sequence"/>
</dbReference>
<proteinExistence type="inferred from homology"/>
<comment type="subcellular location">
    <subcellularLocation>
        <location evidence="1">Periplasm</location>
    </subcellularLocation>
</comment>
<comment type="similarity">
    <text evidence="2">Belongs to the bacterial solute-binding protein 1 family.</text>
</comment>
<dbReference type="Gene3D" id="3.40.190.10">
    <property type="entry name" value="Periplasmic binding protein-like II"/>
    <property type="match status" value="2"/>
</dbReference>
<dbReference type="SUPFAM" id="SSF53850">
    <property type="entry name" value="Periplasmic binding protein-like II"/>
    <property type="match status" value="1"/>
</dbReference>
<evidence type="ECO:0000313" key="4">
    <source>
        <dbReference type="EMBL" id="MEQ1409051.1"/>
    </source>
</evidence>
<sequence length="440" mass="48512">MMIISRRSLMKTLGASTAALTLAGPSVRAAFAQAAGKLVYWGHNYDTRVKIVNQTMVPGFAKDAGIQVQHENFETNQNELKILTAWTGGGGGPDLVSVGANNFANYVYRKLVSPVDYTAFGFKSQQELIDAFEPGALDGFIVDGKLYAMPMDLASISMYYRKDFFKEVGLDPEKPPTTWDEVTEMGKKLIKRDGNGTVTRAGWGWMARSASSHFYYWGSLLPQKGVDFLNADGSANGFKNDAGLAAFQYVYDTFHGANQVSALGLAPTINPVDDFASGRVAMLNAGLWLAPGIEQKYPNVTFKDGVYGVARLPQFKDGTPATRLNPWIYMVSSTSKMQKEAWQFVSYMTQRPESRDIWFKEANYVLPWKGFRETPVVKALPYAMPFFQDLAIGKPLPNTHRFAELASAVSQAYDRISANGDKPEAVVSDLADQIDNLVAE</sequence>
<dbReference type="Pfam" id="PF13416">
    <property type="entry name" value="SBP_bac_8"/>
    <property type="match status" value="1"/>
</dbReference>
<dbReference type="RefSeq" id="WP_280107546.1">
    <property type="nucleotide sequence ID" value="NZ_JBEAAL010000034.1"/>
</dbReference>
<dbReference type="InterPro" id="IPR006311">
    <property type="entry name" value="TAT_signal"/>
</dbReference>
<organism evidence="4 5">
    <name type="scientific">Neorhizobium phenanthreniclasticum</name>
    <dbReference type="NCBI Taxonomy" id="3157917"/>
    <lineage>
        <taxon>Bacteria</taxon>
        <taxon>Pseudomonadati</taxon>
        <taxon>Pseudomonadota</taxon>
        <taxon>Alphaproteobacteria</taxon>
        <taxon>Hyphomicrobiales</taxon>
        <taxon>Rhizobiaceae</taxon>
        <taxon>Rhizobium/Agrobacterium group</taxon>
        <taxon>Neorhizobium</taxon>
    </lineage>
</organism>
<dbReference type="PROSITE" id="PS51318">
    <property type="entry name" value="TAT"/>
    <property type="match status" value="1"/>
</dbReference>
<gene>
    <name evidence="4" type="ORF">ABK249_29520</name>
</gene>
<evidence type="ECO:0000256" key="1">
    <source>
        <dbReference type="ARBA" id="ARBA00004418"/>
    </source>
</evidence>
<dbReference type="EMBL" id="JBEAAL010000034">
    <property type="protein sequence ID" value="MEQ1409051.1"/>
    <property type="molecule type" value="Genomic_DNA"/>
</dbReference>
<evidence type="ECO:0000313" key="5">
    <source>
        <dbReference type="Proteomes" id="UP001496627"/>
    </source>
</evidence>
<name>A0ABV0MAW9_9HYPH</name>
<keyword evidence="3" id="KW-0574">Periplasm</keyword>
<dbReference type="PANTHER" id="PTHR43649:SF12">
    <property type="entry name" value="DIACETYLCHITOBIOSE BINDING PROTEIN DASA"/>
    <property type="match status" value="1"/>
</dbReference>
<protein>
    <submittedName>
        <fullName evidence="4">Extracellular solute-binding protein</fullName>
    </submittedName>
</protein>
<keyword evidence="5" id="KW-1185">Reference proteome</keyword>